<dbReference type="GO" id="GO:0016887">
    <property type="term" value="F:ATP hydrolysis activity"/>
    <property type="evidence" value="ECO:0007669"/>
    <property type="project" value="InterPro"/>
</dbReference>
<evidence type="ECO:0000259" key="13">
    <source>
        <dbReference type="PROSITE" id="PS50893"/>
    </source>
</evidence>
<evidence type="ECO:0000256" key="10">
    <source>
        <dbReference type="ARBA" id="ARBA00039098"/>
    </source>
</evidence>
<proteinExistence type="predicted"/>
<dbReference type="GO" id="GO:0015833">
    <property type="term" value="P:peptide transport"/>
    <property type="evidence" value="ECO:0007669"/>
    <property type="project" value="InterPro"/>
</dbReference>
<dbReference type="GO" id="GO:0005886">
    <property type="term" value="C:plasma membrane"/>
    <property type="evidence" value="ECO:0007669"/>
    <property type="project" value="UniProtKB-SubCell"/>
</dbReference>
<dbReference type="InterPro" id="IPR027417">
    <property type="entry name" value="P-loop_NTPase"/>
</dbReference>
<sequence length="344" mass="38277">MAERRRLDCRDPIILVRGLRVNFYTYAGVVKAIDGVSFCIERGETYCLVGETGCGKSVTSRALTRLIKPPGRIEGGEIIYYPEPGKPVNIMELGEEELQRIRGREIAYVFQDPGAALDPLYTVGYQVSETMLVHGIIRRIKDGFQRAVELLRKTLITDPEKRVRSYPHELSGGMKQRSVISISLSTKPKLLVADEPTTALDTTVQAEIMDLLRRLKKEEGLTLLLITHNMGLVAEMCDRVAVMYAGQIVEEAPVDEIFKNPLHPYTRALLRAIPDPSRSVEKLESIPGTVPNLVNPPPGCRFHPRCPEAMPVCTRRPPVLRMGDRHYVACWLYAGKGRSGGGGA</sequence>
<evidence type="ECO:0000256" key="7">
    <source>
        <dbReference type="ARBA" id="ARBA00023065"/>
    </source>
</evidence>
<reference evidence="14 15" key="1">
    <citation type="submission" date="2015-11" db="EMBL/GenBank/DDBJ databases">
        <title>Genome sequence of Pyrodictium occultum PL-19, a marine hyperthermophilic archaeon isolated from Volcano, Italy.</title>
        <authorList>
            <person name="Utturkar S."/>
            <person name="Huber H."/>
            <person name="Leptihn S."/>
            <person name="Brown S."/>
            <person name="Stetter K.O."/>
            <person name="Podar M."/>
        </authorList>
    </citation>
    <scope>NUCLEOTIDE SEQUENCE [LARGE SCALE GENOMIC DNA]</scope>
    <source>
        <strain evidence="14 15">PL-19</strain>
    </source>
</reference>
<dbReference type="PANTHER" id="PTHR43297:SF13">
    <property type="entry name" value="NICKEL ABC TRANSPORTER, ATP-BINDING PROTEIN"/>
    <property type="match status" value="1"/>
</dbReference>
<dbReference type="InterPro" id="IPR003593">
    <property type="entry name" value="AAA+_ATPase"/>
</dbReference>
<comment type="catalytic activity">
    <reaction evidence="12">
        <text>Ni(2+)(out) + ATP + H2O = Ni(2+)(in) + ADP + phosphate + H(+)</text>
        <dbReference type="Rhea" id="RHEA:15557"/>
        <dbReference type="ChEBI" id="CHEBI:15377"/>
        <dbReference type="ChEBI" id="CHEBI:15378"/>
        <dbReference type="ChEBI" id="CHEBI:30616"/>
        <dbReference type="ChEBI" id="CHEBI:43474"/>
        <dbReference type="ChEBI" id="CHEBI:49786"/>
        <dbReference type="ChEBI" id="CHEBI:456216"/>
        <dbReference type="EC" id="7.2.2.11"/>
    </reaction>
    <physiologicalReaction direction="left-to-right" evidence="12">
        <dbReference type="Rhea" id="RHEA:15558"/>
    </physiologicalReaction>
</comment>
<evidence type="ECO:0000256" key="12">
    <source>
        <dbReference type="ARBA" id="ARBA00048610"/>
    </source>
</evidence>
<dbReference type="GO" id="GO:0005524">
    <property type="term" value="F:ATP binding"/>
    <property type="evidence" value="ECO:0007669"/>
    <property type="project" value="UniProtKB-KW"/>
</dbReference>
<dbReference type="FunFam" id="3.40.50.300:FF:000016">
    <property type="entry name" value="Oligopeptide ABC transporter ATP-binding component"/>
    <property type="match status" value="1"/>
</dbReference>
<keyword evidence="4" id="KW-0547">Nucleotide-binding</keyword>
<evidence type="ECO:0000256" key="8">
    <source>
        <dbReference type="ARBA" id="ARBA00023136"/>
    </source>
</evidence>
<evidence type="ECO:0000256" key="6">
    <source>
        <dbReference type="ARBA" id="ARBA00022967"/>
    </source>
</evidence>
<evidence type="ECO:0000256" key="2">
    <source>
        <dbReference type="ARBA" id="ARBA00022448"/>
    </source>
</evidence>
<dbReference type="Gene3D" id="3.40.50.300">
    <property type="entry name" value="P-loop containing nucleotide triphosphate hydrolases"/>
    <property type="match status" value="1"/>
</dbReference>
<dbReference type="SMART" id="SM00382">
    <property type="entry name" value="AAA"/>
    <property type="match status" value="1"/>
</dbReference>
<keyword evidence="7" id="KW-0406">Ion transport</keyword>
<evidence type="ECO:0000256" key="5">
    <source>
        <dbReference type="ARBA" id="ARBA00022840"/>
    </source>
</evidence>
<dbReference type="InterPro" id="IPR003439">
    <property type="entry name" value="ABC_transporter-like_ATP-bd"/>
</dbReference>
<dbReference type="EC" id="7.2.2.11" evidence="10"/>
<keyword evidence="8" id="KW-0472">Membrane</keyword>
<accession>A0A0V8RXC7</accession>
<keyword evidence="2" id="KW-0813">Transport</keyword>
<comment type="subcellular location">
    <subcellularLocation>
        <location evidence="1">Cell membrane</location>
        <topology evidence="1">Peripheral membrane protein</topology>
    </subcellularLocation>
</comment>
<comment type="subunit">
    <text evidence="9">The complex is composed of two ATP-binding proteins (NikD and NikE), two transmembrane proteins (NikB and NikC) and a solute-binding protein (NikA).</text>
</comment>
<dbReference type="EMBL" id="LNTB01000001">
    <property type="protein sequence ID" value="KSW12720.1"/>
    <property type="molecule type" value="Genomic_DNA"/>
</dbReference>
<dbReference type="NCBIfam" id="TIGR01727">
    <property type="entry name" value="oligo_HPY"/>
    <property type="match status" value="1"/>
</dbReference>
<keyword evidence="5 14" id="KW-0067">ATP-binding</keyword>
<dbReference type="AlphaFoldDB" id="A0A0V8RXC7"/>
<protein>
    <recommendedName>
        <fullName evidence="11">Nickel import system ATP-binding protein NikD</fullName>
        <ecNumber evidence="10">7.2.2.11</ecNumber>
    </recommendedName>
</protein>
<dbReference type="Proteomes" id="UP000053352">
    <property type="component" value="Unassembled WGS sequence"/>
</dbReference>
<dbReference type="CDD" id="cd03257">
    <property type="entry name" value="ABC_NikE_OppD_transporters"/>
    <property type="match status" value="1"/>
</dbReference>
<dbReference type="STRING" id="2309.CF15_04725"/>
<evidence type="ECO:0000313" key="14">
    <source>
        <dbReference type="EMBL" id="KSW12720.1"/>
    </source>
</evidence>
<evidence type="ECO:0000256" key="3">
    <source>
        <dbReference type="ARBA" id="ARBA00022475"/>
    </source>
</evidence>
<evidence type="ECO:0000256" key="9">
    <source>
        <dbReference type="ARBA" id="ARBA00038669"/>
    </source>
</evidence>
<gene>
    <name evidence="14" type="ORF">CF15_04725</name>
</gene>
<organism evidence="14 15">
    <name type="scientific">Pyrodictium occultum</name>
    <dbReference type="NCBI Taxonomy" id="2309"/>
    <lineage>
        <taxon>Archaea</taxon>
        <taxon>Thermoproteota</taxon>
        <taxon>Thermoprotei</taxon>
        <taxon>Desulfurococcales</taxon>
        <taxon>Pyrodictiaceae</taxon>
        <taxon>Pyrodictium</taxon>
    </lineage>
</organism>
<dbReference type="Pfam" id="PF08352">
    <property type="entry name" value="oligo_HPY"/>
    <property type="match status" value="1"/>
</dbReference>
<evidence type="ECO:0000256" key="1">
    <source>
        <dbReference type="ARBA" id="ARBA00004202"/>
    </source>
</evidence>
<dbReference type="PROSITE" id="PS50893">
    <property type="entry name" value="ABC_TRANSPORTER_2"/>
    <property type="match status" value="1"/>
</dbReference>
<feature type="domain" description="ABC transporter" evidence="13">
    <location>
        <begin position="16"/>
        <end position="270"/>
    </location>
</feature>
<dbReference type="OrthoDB" id="18209at2157"/>
<keyword evidence="6" id="KW-1278">Translocase</keyword>
<evidence type="ECO:0000256" key="11">
    <source>
        <dbReference type="ARBA" id="ARBA00044143"/>
    </source>
</evidence>
<name>A0A0V8RXC7_PYROC</name>
<dbReference type="PANTHER" id="PTHR43297">
    <property type="entry name" value="OLIGOPEPTIDE TRANSPORT ATP-BINDING PROTEIN APPD"/>
    <property type="match status" value="1"/>
</dbReference>
<evidence type="ECO:0000256" key="4">
    <source>
        <dbReference type="ARBA" id="ARBA00022741"/>
    </source>
</evidence>
<dbReference type="InterPro" id="IPR050388">
    <property type="entry name" value="ABC_Ni/Peptide_Import"/>
</dbReference>
<dbReference type="InterPro" id="IPR013563">
    <property type="entry name" value="Oligopep_ABC_C"/>
</dbReference>
<dbReference type="Pfam" id="PF00005">
    <property type="entry name" value="ABC_tran"/>
    <property type="match status" value="1"/>
</dbReference>
<dbReference type="GO" id="GO:0015413">
    <property type="term" value="F:ABC-type nickel transporter activity"/>
    <property type="evidence" value="ECO:0007669"/>
    <property type="project" value="UniProtKB-EC"/>
</dbReference>
<evidence type="ECO:0000313" key="15">
    <source>
        <dbReference type="Proteomes" id="UP000053352"/>
    </source>
</evidence>
<keyword evidence="15" id="KW-1185">Reference proteome</keyword>
<keyword evidence="3" id="KW-1003">Cell membrane</keyword>
<dbReference type="SUPFAM" id="SSF52540">
    <property type="entry name" value="P-loop containing nucleoside triphosphate hydrolases"/>
    <property type="match status" value="1"/>
</dbReference>
<comment type="caution">
    <text evidence="14">The sequence shown here is derived from an EMBL/GenBank/DDBJ whole genome shotgun (WGS) entry which is preliminary data.</text>
</comment>